<evidence type="ECO:0000313" key="11">
    <source>
        <dbReference type="Proteomes" id="UP000274756"/>
    </source>
</evidence>
<sequence>MRVIIEKNDEKVGEIAALYVMKKINEFEPQSNKYFVLGLPTGSTPLTMYKYLIKFYNEGRISFKFVKTFNMDEYVGLARDDPQSYHSFMYDNFFRHIDIDPRNVNIPDGNADDLTEECVKYEKKIDEAGGIHLFIGGVGSDGHIAFNEPGSSLNSRTRVKSLAYETIMANARFFMNDTSKVPKQAITVGIGTIMDANEVMILITGKHKALAAKHAIEGHIGHTWTVAALQLHPNTLFIIDEAACLEMKLKTVKYFEDLSENIVKIIKQQW</sequence>
<evidence type="ECO:0000256" key="1">
    <source>
        <dbReference type="ARBA" id="ARBA00000644"/>
    </source>
</evidence>
<dbReference type="WBParaSite" id="DME_0001030401-mRNA-1">
    <property type="protein sequence ID" value="DME_0001030401-mRNA-1"/>
    <property type="gene ID" value="DME_0001030401"/>
</dbReference>
<keyword evidence="7" id="KW-0119">Carbohydrate metabolism</keyword>
<evidence type="ECO:0000256" key="7">
    <source>
        <dbReference type="RuleBase" id="RU361197"/>
    </source>
</evidence>
<dbReference type="CDD" id="cd01399">
    <property type="entry name" value="GlcN6P_deaminase"/>
    <property type="match status" value="1"/>
</dbReference>
<proteinExistence type="inferred from homology"/>
<dbReference type="GO" id="GO:0019262">
    <property type="term" value="P:N-acetylneuraminate catabolic process"/>
    <property type="evidence" value="ECO:0007669"/>
    <property type="project" value="TreeGrafter"/>
</dbReference>
<protein>
    <recommendedName>
        <fullName evidence="7">Glucosamine-6-phosphate isomerase</fullName>
        <ecNumber evidence="7">3.5.99.6</ecNumber>
    </recommendedName>
    <alternativeName>
        <fullName evidence="7">Glucosamine-6-phosphate isomerase</fullName>
    </alternativeName>
</protein>
<dbReference type="Pfam" id="PF01182">
    <property type="entry name" value="Glucosamine_iso"/>
    <property type="match status" value="1"/>
</dbReference>
<keyword evidence="11" id="KW-1185">Reference proteome</keyword>
<reference evidence="12" key="1">
    <citation type="submission" date="2016-04" db="UniProtKB">
        <authorList>
            <consortium name="WormBaseParasite"/>
        </authorList>
    </citation>
    <scope>IDENTIFICATION</scope>
</reference>
<dbReference type="GO" id="GO:0005737">
    <property type="term" value="C:cytoplasm"/>
    <property type="evidence" value="ECO:0007669"/>
    <property type="project" value="UniProtKB-SubCell"/>
</dbReference>
<comment type="catalytic activity">
    <reaction evidence="1 7">
        <text>alpha-D-glucosamine 6-phosphate + H2O = beta-D-fructose 6-phosphate + NH4(+)</text>
        <dbReference type="Rhea" id="RHEA:12172"/>
        <dbReference type="ChEBI" id="CHEBI:15377"/>
        <dbReference type="ChEBI" id="CHEBI:28938"/>
        <dbReference type="ChEBI" id="CHEBI:57634"/>
        <dbReference type="ChEBI" id="CHEBI:75989"/>
        <dbReference type="EC" id="3.5.99.6"/>
    </reaction>
</comment>
<dbReference type="InterPro" id="IPR004547">
    <property type="entry name" value="Glucosamine6P_isomerase"/>
</dbReference>
<dbReference type="PROSITE" id="PS01161">
    <property type="entry name" value="GLC_GALNAC_ISOMERASE"/>
    <property type="match status" value="1"/>
</dbReference>
<keyword evidence="7" id="KW-0963">Cytoplasm</keyword>
<dbReference type="GO" id="GO:0042802">
    <property type="term" value="F:identical protein binding"/>
    <property type="evidence" value="ECO:0007669"/>
    <property type="project" value="TreeGrafter"/>
</dbReference>
<comment type="subcellular location">
    <subcellularLocation>
        <location evidence="7">Cytoplasm</location>
    </subcellularLocation>
</comment>
<keyword evidence="5 7" id="KW-0378">Hydrolase</keyword>
<comment type="function">
    <text evidence="6">Catalyzes the reversible conversion of alpha-D-glucosamine 6-phosphate (GlcN-6P) into beta-D-fructose 6-phosphate (Fru-6P) and ammonium ion, a regulatory reaction step in de novo uridine diphosphate-N-acetyl-alpha-D-glucosamine (UDP-GlcNAc) biosynthesis via hexosamine pathway.</text>
</comment>
<dbReference type="GO" id="GO:0006043">
    <property type="term" value="P:glucosamine catabolic process"/>
    <property type="evidence" value="ECO:0007669"/>
    <property type="project" value="TreeGrafter"/>
</dbReference>
<evidence type="ECO:0000256" key="2">
    <source>
        <dbReference type="ARBA" id="ARBA00004775"/>
    </source>
</evidence>
<dbReference type="AlphaFoldDB" id="A0A0N4UQL3"/>
<dbReference type="PANTHER" id="PTHR11280:SF5">
    <property type="entry name" value="GLUCOSAMINE-6-PHOSPHATE ISOMERASE"/>
    <property type="match status" value="1"/>
</dbReference>
<comment type="similarity">
    <text evidence="3 7">Belongs to the glucosamine/galactosamine-6-phosphate isomerase family.</text>
</comment>
<dbReference type="Gene3D" id="3.40.50.1360">
    <property type="match status" value="1"/>
</dbReference>
<name>A0A0N4UQL3_DRAME</name>
<dbReference type="HAMAP" id="MF_01241">
    <property type="entry name" value="GlcN6P_deamin"/>
    <property type="match status" value="1"/>
</dbReference>
<accession>A0A0N4UQL3</accession>
<dbReference type="Proteomes" id="UP000274756">
    <property type="component" value="Unassembled WGS sequence"/>
</dbReference>
<dbReference type="InterPro" id="IPR018321">
    <property type="entry name" value="Glucosamine6P_isomerase_CS"/>
</dbReference>
<dbReference type="InterPro" id="IPR037171">
    <property type="entry name" value="NagB/RpiA_transferase-like"/>
</dbReference>
<dbReference type="EMBL" id="UYYG01000188">
    <property type="protein sequence ID" value="VDN53824.1"/>
    <property type="molecule type" value="Genomic_DNA"/>
</dbReference>
<evidence type="ECO:0000256" key="3">
    <source>
        <dbReference type="ARBA" id="ARBA00005526"/>
    </source>
</evidence>
<evidence type="ECO:0000256" key="5">
    <source>
        <dbReference type="ARBA" id="ARBA00022801"/>
    </source>
</evidence>
<dbReference type="NCBIfam" id="TIGR00502">
    <property type="entry name" value="nagB"/>
    <property type="match status" value="1"/>
</dbReference>
<dbReference type="OrthoDB" id="7663298at2759"/>
<dbReference type="GO" id="GO:0006046">
    <property type="term" value="P:N-acetylglucosamine catabolic process"/>
    <property type="evidence" value="ECO:0007669"/>
    <property type="project" value="TreeGrafter"/>
</dbReference>
<dbReference type="Proteomes" id="UP000038040">
    <property type="component" value="Unplaced"/>
</dbReference>
<dbReference type="GO" id="GO:0005975">
    <property type="term" value="P:carbohydrate metabolic process"/>
    <property type="evidence" value="ECO:0007669"/>
    <property type="project" value="InterPro"/>
</dbReference>
<evidence type="ECO:0000313" key="12">
    <source>
        <dbReference type="WBParaSite" id="DME_0001030401-mRNA-1"/>
    </source>
</evidence>
<dbReference type="STRING" id="318479.A0A0N4UQL3"/>
<evidence type="ECO:0000259" key="8">
    <source>
        <dbReference type="Pfam" id="PF01182"/>
    </source>
</evidence>
<dbReference type="PANTHER" id="PTHR11280">
    <property type="entry name" value="GLUCOSAMINE-6-PHOSPHATE ISOMERASE"/>
    <property type="match status" value="1"/>
</dbReference>
<reference evidence="9 11" key="2">
    <citation type="submission" date="2018-11" db="EMBL/GenBank/DDBJ databases">
        <authorList>
            <consortium name="Pathogen Informatics"/>
        </authorList>
    </citation>
    <scope>NUCLEOTIDE SEQUENCE [LARGE SCALE GENOMIC DNA]</scope>
</reference>
<dbReference type="GO" id="GO:0004342">
    <property type="term" value="F:glucosamine-6-phosphate deaminase activity"/>
    <property type="evidence" value="ECO:0007669"/>
    <property type="project" value="UniProtKB-UniRule"/>
</dbReference>
<organism evidence="10 12">
    <name type="scientific">Dracunculus medinensis</name>
    <name type="common">Guinea worm</name>
    <dbReference type="NCBI Taxonomy" id="318479"/>
    <lineage>
        <taxon>Eukaryota</taxon>
        <taxon>Metazoa</taxon>
        <taxon>Ecdysozoa</taxon>
        <taxon>Nematoda</taxon>
        <taxon>Chromadorea</taxon>
        <taxon>Rhabditida</taxon>
        <taxon>Spirurina</taxon>
        <taxon>Dracunculoidea</taxon>
        <taxon>Dracunculidae</taxon>
        <taxon>Dracunculus</taxon>
    </lineage>
</organism>
<dbReference type="EC" id="3.5.99.6" evidence="7"/>
<dbReference type="SUPFAM" id="SSF100950">
    <property type="entry name" value="NagB/RpiA/CoA transferase-like"/>
    <property type="match status" value="1"/>
</dbReference>
<dbReference type="InterPro" id="IPR006148">
    <property type="entry name" value="Glc/Gal-6P_isomerase"/>
</dbReference>
<evidence type="ECO:0000256" key="6">
    <source>
        <dbReference type="ARBA" id="ARBA00049961"/>
    </source>
</evidence>
<feature type="domain" description="Glucosamine/galactosamine-6-phosphate isomerase" evidence="8">
    <location>
        <begin position="10"/>
        <end position="230"/>
    </location>
</feature>
<comment type="pathway">
    <text evidence="2">Nucleotide-sugar biosynthesis; UDP-N-acetyl-alpha-D-glucosamine biosynthesis; alpha-D-glucosamine 6-phosphate from D-fructose 6-phosphate: step 1/1.</text>
</comment>
<comment type="subunit">
    <text evidence="4 7">Homohexamer.</text>
</comment>
<evidence type="ECO:0000256" key="4">
    <source>
        <dbReference type="ARBA" id="ARBA00011643"/>
    </source>
</evidence>
<gene>
    <name evidence="9" type="ORF">DME_LOCUS3797</name>
</gene>
<evidence type="ECO:0000313" key="10">
    <source>
        <dbReference type="Proteomes" id="UP000038040"/>
    </source>
</evidence>
<evidence type="ECO:0000313" key="9">
    <source>
        <dbReference type="EMBL" id="VDN53824.1"/>
    </source>
</evidence>